<dbReference type="EMBL" id="AP024849">
    <property type="protein sequence ID" value="BCZ44393.1"/>
    <property type="molecule type" value="Genomic_DNA"/>
</dbReference>
<keyword evidence="3" id="KW-1185">Reference proteome</keyword>
<sequence length="147" mass="16647">MDLGAYAIAQKAIFIISTLMLTIIQVTMPRLSNDLGTNSKKNYFALLNKVVKIYFLLLFPAAMGLLCVSKQVMWIFDYKDASYISWYPLLFIPITFVINHFVDSMIISCGLDVIACGLLYLGILLITKDVIFFEVYDRAVTKLKALI</sequence>
<evidence type="ECO:0000313" key="2">
    <source>
        <dbReference type="EMBL" id="BCZ44393.1"/>
    </source>
</evidence>
<feature type="transmembrane region" description="Helical" evidence="1">
    <location>
        <begin position="12"/>
        <end position="31"/>
    </location>
</feature>
<keyword evidence="1" id="KW-1133">Transmembrane helix</keyword>
<proteinExistence type="predicted"/>
<evidence type="ECO:0000313" key="3">
    <source>
        <dbReference type="Proteomes" id="UP000824633"/>
    </source>
</evidence>
<dbReference type="Proteomes" id="UP000824633">
    <property type="component" value="Chromosome"/>
</dbReference>
<keyword evidence="1" id="KW-0812">Transmembrane</keyword>
<gene>
    <name evidence="2" type="ORF">psyc5s11_04600</name>
</gene>
<reference evidence="3" key="1">
    <citation type="submission" date="2021-07" db="EMBL/GenBank/DDBJ databases">
        <title>Complete genome sequencing of a Clostridium isolate.</title>
        <authorList>
            <person name="Ueki A."/>
            <person name="Tonouchi A."/>
        </authorList>
    </citation>
    <scope>NUCLEOTIDE SEQUENCE [LARGE SCALE GENOMIC DNA]</scope>
    <source>
        <strain evidence="3">C5S11</strain>
    </source>
</reference>
<feature type="transmembrane region" description="Helical" evidence="1">
    <location>
        <begin position="81"/>
        <end position="99"/>
    </location>
</feature>
<dbReference type="RefSeq" id="WP_224036072.1">
    <property type="nucleotide sequence ID" value="NZ_AP024849.1"/>
</dbReference>
<feature type="transmembrane region" description="Helical" evidence="1">
    <location>
        <begin position="51"/>
        <end position="69"/>
    </location>
</feature>
<protein>
    <recommendedName>
        <fullName evidence="4">Polysaccharide biosynthesis protein C-terminal domain-containing protein</fullName>
    </recommendedName>
</protein>
<evidence type="ECO:0008006" key="4">
    <source>
        <dbReference type="Google" id="ProtNLM"/>
    </source>
</evidence>
<name>A0ABM7SXS4_9CLOT</name>
<evidence type="ECO:0000256" key="1">
    <source>
        <dbReference type="SAM" id="Phobius"/>
    </source>
</evidence>
<feature type="transmembrane region" description="Helical" evidence="1">
    <location>
        <begin position="105"/>
        <end position="126"/>
    </location>
</feature>
<keyword evidence="1" id="KW-0472">Membrane</keyword>
<organism evidence="2 3">
    <name type="scientific">Clostridium gelidum</name>
    <dbReference type="NCBI Taxonomy" id="704125"/>
    <lineage>
        <taxon>Bacteria</taxon>
        <taxon>Bacillati</taxon>
        <taxon>Bacillota</taxon>
        <taxon>Clostridia</taxon>
        <taxon>Eubacteriales</taxon>
        <taxon>Clostridiaceae</taxon>
        <taxon>Clostridium</taxon>
    </lineage>
</organism>
<accession>A0ABM7SXS4</accession>